<sequence length="235" mass="26382">MSNKTPLHNEAHKALKVTASNDFSRFKAQHLIPVVVQEFAPLAAEFPIVFVKNSDNGQFIPVALMGLKEGENLYCQTNEWHSPVTPLGFRNAPFSLAKASEDSNEATVCIDLDDPQVNSEDGQALFDDKGEQTEFLKNRSNALLELAQFSQQTTAITQYFAQKDLLVSQQLTVKLNEQPLTINGLYLIDEKKLAELATPEFEDIRSKGLLPLIYAHLNSLHQINRLTMKQLQKDK</sequence>
<organism evidence="1 2">
    <name type="scientific">Litorilituus sediminis</name>
    <dbReference type="NCBI Taxonomy" id="718192"/>
    <lineage>
        <taxon>Bacteria</taxon>
        <taxon>Pseudomonadati</taxon>
        <taxon>Pseudomonadota</taxon>
        <taxon>Gammaproteobacteria</taxon>
        <taxon>Alteromonadales</taxon>
        <taxon>Colwelliaceae</taxon>
        <taxon>Litorilituus</taxon>
    </lineage>
</organism>
<dbReference type="Pfam" id="PF07277">
    <property type="entry name" value="SapC"/>
    <property type="match status" value="1"/>
</dbReference>
<dbReference type="RefSeq" id="WP_130600746.1">
    <property type="nucleotide sequence ID" value="NZ_CP034759.1"/>
</dbReference>
<evidence type="ECO:0000313" key="1">
    <source>
        <dbReference type="EMBL" id="QBG35505.1"/>
    </source>
</evidence>
<protein>
    <submittedName>
        <fullName evidence="1">Multidrug transporter</fullName>
    </submittedName>
</protein>
<keyword evidence="2" id="KW-1185">Reference proteome</keyword>
<dbReference type="InterPro" id="IPR010836">
    <property type="entry name" value="SapC"/>
</dbReference>
<dbReference type="OrthoDB" id="9806524at2"/>
<proteinExistence type="predicted"/>
<dbReference type="KEGG" id="lsd:EMK97_07150"/>
<evidence type="ECO:0000313" key="2">
    <source>
        <dbReference type="Proteomes" id="UP000290244"/>
    </source>
</evidence>
<dbReference type="Proteomes" id="UP000290244">
    <property type="component" value="Chromosome"/>
</dbReference>
<reference evidence="1 2" key="1">
    <citation type="submission" date="2018-12" db="EMBL/GenBank/DDBJ databases">
        <title>Complete genome of Litorilituus sediminis.</title>
        <authorList>
            <person name="Liu A."/>
            <person name="Rong J."/>
        </authorList>
    </citation>
    <scope>NUCLEOTIDE SEQUENCE [LARGE SCALE GENOMIC DNA]</scope>
    <source>
        <strain evidence="1 2">JCM 17549</strain>
    </source>
</reference>
<name>A0A4P6P7S2_9GAMM</name>
<gene>
    <name evidence="1" type="ORF">EMK97_07150</name>
</gene>
<accession>A0A4P6P7S2</accession>
<dbReference type="AlphaFoldDB" id="A0A4P6P7S2"/>
<dbReference type="EMBL" id="CP034759">
    <property type="protein sequence ID" value="QBG35505.1"/>
    <property type="molecule type" value="Genomic_DNA"/>
</dbReference>